<feature type="non-terminal residue" evidence="2">
    <location>
        <position position="1"/>
    </location>
</feature>
<comment type="caution">
    <text evidence="2">The sequence shown here is derived from an EMBL/GenBank/DDBJ whole genome shotgun (WGS) entry which is preliminary data.</text>
</comment>
<reference evidence="2 3" key="1">
    <citation type="journal article" date="2016" name="PLoS ONE">
        <title>A First Insight into the Genome of the Filter-Feeder Mussel Mytilus galloprovincialis.</title>
        <authorList>
            <person name="Murgarella M."/>
            <person name="Puiu D."/>
            <person name="Novoa B."/>
            <person name="Figueras A."/>
            <person name="Posada D."/>
            <person name="Canchaya C."/>
        </authorList>
    </citation>
    <scope>NUCLEOTIDE SEQUENCE [LARGE SCALE GENOMIC DNA]</scope>
    <source>
        <tissue evidence="2">Muscle</tissue>
    </source>
</reference>
<organism evidence="2 3">
    <name type="scientific">Mytilus galloprovincialis</name>
    <name type="common">Mediterranean mussel</name>
    <dbReference type="NCBI Taxonomy" id="29158"/>
    <lineage>
        <taxon>Eukaryota</taxon>
        <taxon>Metazoa</taxon>
        <taxon>Spiralia</taxon>
        <taxon>Lophotrochozoa</taxon>
        <taxon>Mollusca</taxon>
        <taxon>Bivalvia</taxon>
        <taxon>Autobranchia</taxon>
        <taxon>Pteriomorphia</taxon>
        <taxon>Mytilida</taxon>
        <taxon>Mytiloidea</taxon>
        <taxon>Mytilidae</taxon>
        <taxon>Mytilinae</taxon>
        <taxon>Mytilus</taxon>
    </lineage>
</organism>
<dbReference type="AlphaFoldDB" id="A0A3L5TQ45"/>
<evidence type="ECO:0000313" key="2">
    <source>
        <dbReference type="EMBL" id="OPL21312.1"/>
    </source>
</evidence>
<name>A0A3L5TQ45_MYTGA</name>
<keyword evidence="3" id="KW-1185">Reference proteome</keyword>
<protein>
    <submittedName>
        <fullName evidence="2">Uncharacterized protein</fullName>
    </submittedName>
</protein>
<evidence type="ECO:0000313" key="3">
    <source>
        <dbReference type="Proteomes" id="UP000266721"/>
    </source>
</evidence>
<sequence>MDLYVEELKKSIALSTNKWNTMGDKDKRIVEAMPQEKPVRDFMSTIGTFYELIDERSPFEDEKHSSDLANGDTNRNVIQADISNGNEMAMNHSMLVDPLLKDLVKQDIKMNGMPRGFQDKDFGEDKPTESALSLLDSERQNWDRISSIKNAQDQDINGGMNGFHDDQDDGDLDESEIHTPEIQTQNHTRKNSEMLYDNIEHPVNGEAVKDDKVPSSDRLTSESESDEEFCDTSDQPSPINFAYISQYSKASREELSRMTSKDQQMSTPLKGNLQNNRQKYVHFSANPSLRTDVEKSPHNSLIVHGPSEDSLNVTGLSEIGSENSNSSAQSNSLTKSEVLMEENIRTCGGGQISPPGGSSSGKLPSQGSYSSQGYR</sequence>
<accession>A0A3L5TQ45</accession>
<dbReference type="Proteomes" id="UP000266721">
    <property type="component" value="Unassembled WGS sequence"/>
</dbReference>
<proteinExistence type="predicted"/>
<feature type="compositionally biased region" description="Low complexity" evidence="1">
    <location>
        <begin position="352"/>
        <end position="375"/>
    </location>
</feature>
<feature type="region of interest" description="Disordered" evidence="1">
    <location>
        <begin position="252"/>
        <end position="277"/>
    </location>
</feature>
<feature type="compositionally biased region" description="Polar residues" evidence="1">
    <location>
        <begin position="261"/>
        <end position="277"/>
    </location>
</feature>
<gene>
    <name evidence="2" type="ORF">AM593_04447</name>
</gene>
<dbReference type="EMBL" id="KV592792">
    <property type="protein sequence ID" value="OPL21312.1"/>
    <property type="molecule type" value="Genomic_DNA"/>
</dbReference>
<feature type="region of interest" description="Disordered" evidence="1">
    <location>
        <begin position="152"/>
        <end position="174"/>
    </location>
</feature>
<feature type="compositionally biased region" description="Low complexity" evidence="1">
    <location>
        <begin position="321"/>
        <end position="336"/>
    </location>
</feature>
<feature type="region of interest" description="Disordered" evidence="1">
    <location>
        <begin position="202"/>
        <end position="238"/>
    </location>
</feature>
<evidence type="ECO:0000256" key="1">
    <source>
        <dbReference type="SAM" id="MobiDB-lite"/>
    </source>
</evidence>
<feature type="non-terminal residue" evidence="2">
    <location>
        <position position="375"/>
    </location>
</feature>
<feature type="region of interest" description="Disordered" evidence="1">
    <location>
        <begin position="289"/>
        <end position="375"/>
    </location>
</feature>
<feature type="compositionally biased region" description="Basic and acidic residues" evidence="1">
    <location>
        <begin position="207"/>
        <end position="221"/>
    </location>
</feature>